<dbReference type="PANTHER" id="PTHR27003">
    <property type="entry name" value="OS07G0166700 PROTEIN"/>
    <property type="match status" value="1"/>
</dbReference>
<keyword evidence="11" id="KW-0325">Glycoprotein</keyword>
<dbReference type="SUPFAM" id="SSF56112">
    <property type="entry name" value="Protein kinase-like (PK-like)"/>
    <property type="match status" value="1"/>
</dbReference>
<accession>A0AAD7QI02</accession>
<dbReference type="InterPro" id="IPR000719">
    <property type="entry name" value="Prot_kinase_dom"/>
</dbReference>
<dbReference type="GO" id="GO:0005524">
    <property type="term" value="F:ATP binding"/>
    <property type="evidence" value="ECO:0007669"/>
    <property type="project" value="UniProtKB-KW"/>
</dbReference>
<evidence type="ECO:0000256" key="9">
    <source>
        <dbReference type="ARBA" id="ARBA00022989"/>
    </source>
</evidence>
<dbReference type="InterPro" id="IPR008271">
    <property type="entry name" value="Ser/Thr_kinase_AS"/>
</dbReference>
<name>A0AAD7QI02_QUISA</name>
<evidence type="ECO:0000256" key="6">
    <source>
        <dbReference type="ARBA" id="ARBA00022741"/>
    </source>
</evidence>
<evidence type="ECO:0000313" key="14">
    <source>
        <dbReference type="Proteomes" id="UP001163823"/>
    </source>
</evidence>
<evidence type="ECO:0000256" key="7">
    <source>
        <dbReference type="ARBA" id="ARBA00022777"/>
    </source>
</evidence>
<dbReference type="GO" id="GO:0005886">
    <property type="term" value="C:plasma membrane"/>
    <property type="evidence" value="ECO:0007669"/>
    <property type="project" value="TreeGrafter"/>
</dbReference>
<keyword evidence="9" id="KW-1133">Transmembrane helix</keyword>
<evidence type="ECO:0000256" key="1">
    <source>
        <dbReference type="ARBA" id="ARBA00004479"/>
    </source>
</evidence>
<reference evidence="13 14" key="1">
    <citation type="journal article" date="2023" name="Science">
        <title>Elucidation of the pathway for biosynthesis of saponin adjuvants from the soapbark tree.</title>
        <authorList>
            <person name="Reed J."/>
            <person name="Orme A."/>
            <person name="El-Demerdash A."/>
            <person name="Owen C."/>
            <person name="Martin L.B.B."/>
            <person name="Misra R.C."/>
            <person name="Kikuchi S."/>
            <person name="Rejzek M."/>
            <person name="Martin A.C."/>
            <person name="Harkess A."/>
            <person name="Leebens-Mack J."/>
            <person name="Louveau T."/>
            <person name="Stephenson M.J."/>
            <person name="Osbourn A."/>
        </authorList>
    </citation>
    <scope>NUCLEOTIDE SEQUENCE [LARGE SCALE GENOMIC DNA]</scope>
    <source>
        <strain evidence="13">S10</strain>
    </source>
</reference>
<proteinExistence type="predicted"/>
<dbReference type="GO" id="GO:0004714">
    <property type="term" value="F:transmembrane receptor protein tyrosine kinase activity"/>
    <property type="evidence" value="ECO:0007669"/>
    <property type="project" value="InterPro"/>
</dbReference>
<evidence type="ECO:0000256" key="3">
    <source>
        <dbReference type="ARBA" id="ARBA00022679"/>
    </source>
</evidence>
<evidence type="ECO:0000256" key="8">
    <source>
        <dbReference type="ARBA" id="ARBA00022840"/>
    </source>
</evidence>
<evidence type="ECO:0000256" key="5">
    <source>
        <dbReference type="ARBA" id="ARBA00022729"/>
    </source>
</evidence>
<dbReference type="FunFam" id="1.10.510.10:FF:000252">
    <property type="entry name" value="Receptor-like protein kinase FERONIA"/>
    <property type="match status" value="1"/>
</dbReference>
<evidence type="ECO:0000259" key="12">
    <source>
        <dbReference type="PROSITE" id="PS50011"/>
    </source>
</evidence>
<dbReference type="GO" id="GO:0009506">
    <property type="term" value="C:plasmodesma"/>
    <property type="evidence" value="ECO:0007669"/>
    <property type="project" value="TreeGrafter"/>
</dbReference>
<dbReference type="GO" id="GO:0004674">
    <property type="term" value="F:protein serine/threonine kinase activity"/>
    <property type="evidence" value="ECO:0007669"/>
    <property type="project" value="UniProtKB-KW"/>
</dbReference>
<organism evidence="13 14">
    <name type="scientific">Quillaja saponaria</name>
    <name type="common">Soap bark tree</name>
    <dbReference type="NCBI Taxonomy" id="32244"/>
    <lineage>
        <taxon>Eukaryota</taxon>
        <taxon>Viridiplantae</taxon>
        <taxon>Streptophyta</taxon>
        <taxon>Embryophyta</taxon>
        <taxon>Tracheophyta</taxon>
        <taxon>Spermatophyta</taxon>
        <taxon>Magnoliopsida</taxon>
        <taxon>eudicotyledons</taxon>
        <taxon>Gunneridae</taxon>
        <taxon>Pentapetalae</taxon>
        <taxon>rosids</taxon>
        <taxon>fabids</taxon>
        <taxon>Fabales</taxon>
        <taxon>Quillajaceae</taxon>
        <taxon>Quillaja</taxon>
    </lineage>
</organism>
<dbReference type="Gene3D" id="1.10.510.10">
    <property type="entry name" value="Transferase(Phosphotransferase) domain 1"/>
    <property type="match status" value="1"/>
</dbReference>
<dbReference type="PROSITE" id="PS50011">
    <property type="entry name" value="PROTEIN_KINASE_DOM"/>
    <property type="match status" value="1"/>
</dbReference>
<dbReference type="PROSITE" id="PS00108">
    <property type="entry name" value="PROTEIN_KINASE_ST"/>
    <property type="match status" value="1"/>
</dbReference>
<keyword evidence="2" id="KW-0723">Serine/threonine-protein kinase</keyword>
<dbReference type="InterPro" id="IPR045272">
    <property type="entry name" value="ANXUR1/2-like"/>
</dbReference>
<keyword evidence="13" id="KW-0675">Receptor</keyword>
<dbReference type="InterPro" id="IPR011009">
    <property type="entry name" value="Kinase-like_dom_sf"/>
</dbReference>
<keyword evidence="5" id="KW-0732">Signal</keyword>
<dbReference type="EMBL" id="JARAOO010000001">
    <property type="protein sequence ID" value="KAJ7981695.1"/>
    <property type="molecule type" value="Genomic_DNA"/>
</dbReference>
<evidence type="ECO:0000256" key="11">
    <source>
        <dbReference type="ARBA" id="ARBA00023180"/>
    </source>
</evidence>
<dbReference type="Proteomes" id="UP001163823">
    <property type="component" value="Chromosome 1"/>
</dbReference>
<keyword evidence="10" id="KW-0472">Membrane</keyword>
<evidence type="ECO:0000256" key="10">
    <source>
        <dbReference type="ARBA" id="ARBA00023136"/>
    </source>
</evidence>
<dbReference type="PANTHER" id="PTHR27003:SF88">
    <property type="entry name" value="RECEPTOR-LIKE PROTEIN KINASE THESEUS 1"/>
    <property type="match status" value="1"/>
</dbReference>
<comment type="subcellular location">
    <subcellularLocation>
        <location evidence="1">Membrane</location>
        <topology evidence="1">Single-pass type I membrane protein</topology>
    </subcellularLocation>
</comment>
<dbReference type="KEGG" id="qsa:O6P43_000924"/>
<evidence type="ECO:0000256" key="2">
    <source>
        <dbReference type="ARBA" id="ARBA00022527"/>
    </source>
</evidence>
<comment type="caution">
    <text evidence="13">The sequence shown here is derived from an EMBL/GenBank/DDBJ whole genome shotgun (WGS) entry which is preliminary data.</text>
</comment>
<evidence type="ECO:0000313" key="13">
    <source>
        <dbReference type="EMBL" id="KAJ7981695.1"/>
    </source>
</evidence>
<keyword evidence="3" id="KW-0808">Transferase</keyword>
<keyword evidence="6" id="KW-0547">Nucleotide-binding</keyword>
<keyword evidence="4" id="KW-0812">Transmembrane</keyword>
<evidence type="ECO:0000256" key="4">
    <source>
        <dbReference type="ARBA" id="ARBA00022692"/>
    </source>
</evidence>
<keyword evidence="7 13" id="KW-0418">Kinase</keyword>
<dbReference type="Pfam" id="PF00069">
    <property type="entry name" value="Pkinase"/>
    <property type="match status" value="1"/>
</dbReference>
<gene>
    <name evidence="13" type="ORF">O6P43_000924</name>
</gene>
<protein>
    <submittedName>
        <fullName evidence="13">Receptor-like kinase</fullName>
    </submittedName>
</protein>
<feature type="domain" description="Protein kinase" evidence="12">
    <location>
        <begin position="1"/>
        <end position="213"/>
    </location>
</feature>
<dbReference type="AlphaFoldDB" id="A0AAD7QI02"/>
<keyword evidence="14" id="KW-1185">Reference proteome</keyword>
<keyword evidence="8" id="KW-0067">ATP-binding</keyword>
<dbReference type="SMART" id="SM00220">
    <property type="entry name" value="S_TKc"/>
    <property type="match status" value="1"/>
</dbReference>
<sequence>MILVYEYMENGTLSSHLYGTEKLSPLSWKQRLEICLGATRGLHHLHTGGNPSIIHRDVKTTNILLDENFVAKVADFGISRIGPPLDKSHLTTAVKGSFGYIDPEYFRSKYLTEKSDVYSFGVVLTEVLCGRPALDDAHALPTEDMNLAGWALRCEEKGMFDQVIDPNLIGRANVASLNKVSEVARMCLAERRIERPSMGYVLCGLENALHLELA</sequence>